<comment type="caution">
    <text evidence="2">The sequence shown here is derived from an EMBL/GenBank/DDBJ whole genome shotgun (WGS) entry which is preliminary data.</text>
</comment>
<dbReference type="Pfam" id="PF11795">
    <property type="entry name" value="DUF3322"/>
    <property type="match status" value="1"/>
</dbReference>
<keyword evidence="3" id="KW-1185">Reference proteome</keyword>
<protein>
    <submittedName>
        <fullName evidence="2">DUF3322 domain-containing protein</fullName>
    </submittedName>
</protein>
<feature type="domain" description="DUF3322" evidence="1">
    <location>
        <begin position="2"/>
        <end position="62"/>
    </location>
</feature>
<gene>
    <name evidence="2" type="ORF">ABZ071_35545</name>
</gene>
<dbReference type="EMBL" id="JBEXRX010000312">
    <property type="protein sequence ID" value="MEU0157076.1"/>
    <property type="molecule type" value="Genomic_DNA"/>
</dbReference>
<evidence type="ECO:0000313" key="2">
    <source>
        <dbReference type="EMBL" id="MEU0157076.1"/>
    </source>
</evidence>
<organism evidence="2 3">
    <name type="scientific">Micromonospora fulviviridis</name>
    <dbReference type="NCBI Taxonomy" id="47860"/>
    <lineage>
        <taxon>Bacteria</taxon>
        <taxon>Bacillati</taxon>
        <taxon>Actinomycetota</taxon>
        <taxon>Actinomycetes</taxon>
        <taxon>Micromonosporales</taxon>
        <taxon>Micromonosporaceae</taxon>
        <taxon>Micromonospora</taxon>
    </lineage>
</organism>
<accession>A0ABV2VZT6</accession>
<dbReference type="RefSeq" id="WP_355668542.1">
    <property type="nucleotide sequence ID" value="NZ_JBEXRX010000312.1"/>
</dbReference>
<dbReference type="Proteomes" id="UP001550348">
    <property type="component" value="Unassembled WGS sequence"/>
</dbReference>
<evidence type="ECO:0000313" key="3">
    <source>
        <dbReference type="Proteomes" id="UP001550348"/>
    </source>
</evidence>
<proteinExistence type="predicted"/>
<sequence length="76" mass="8863">MRRRFEQDYSDWARGRGTWPMRISLQPPTTAERSTDPIACHDWADQWSAYLGPGTVDYQKRALPHRHPPHAAHPRA</sequence>
<name>A0ABV2VZT6_9ACTN</name>
<evidence type="ECO:0000259" key="1">
    <source>
        <dbReference type="Pfam" id="PF11795"/>
    </source>
</evidence>
<reference evidence="2 3" key="1">
    <citation type="submission" date="2024-06" db="EMBL/GenBank/DDBJ databases">
        <title>The Natural Products Discovery Center: Release of the First 8490 Sequenced Strains for Exploring Actinobacteria Biosynthetic Diversity.</title>
        <authorList>
            <person name="Kalkreuter E."/>
            <person name="Kautsar S.A."/>
            <person name="Yang D."/>
            <person name="Bader C.D."/>
            <person name="Teijaro C.N."/>
            <person name="Fluegel L."/>
            <person name="Davis C.M."/>
            <person name="Simpson J.R."/>
            <person name="Lauterbach L."/>
            <person name="Steele A.D."/>
            <person name="Gui C."/>
            <person name="Meng S."/>
            <person name="Li G."/>
            <person name="Viehrig K."/>
            <person name="Ye F."/>
            <person name="Su P."/>
            <person name="Kiefer A.F."/>
            <person name="Nichols A."/>
            <person name="Cepeda A.J."/>
            <person name="Yan W."/>
            <person name="Fan B."/>
            <person name="Jiang Y."/>
            <person name="Adhikari A."/>
            <person name="Zheng C.-J."/>
            <person name="Schuster L."/>
            <person name="Cowan T.M."/>
            <person name="Smanski M.J."/>
            <person name="Chevrette M.G."/>
            <person name="De Carvalho L.P.S."/>
            <person name="Shen B."/>
        </authorList>
    </citation>
    <scope>NUCLEOTIDE SEQUENCE [LARGE SCALE GENOMIC DNA]</scope>
    <source>
        <strain evidence="2 3">NPDC006286</strain>
    </source>
</reference>
<dbReference type="InterPro" id="IPR024537">
    <property type="entry name" value="DUF3322"/>
</dbReference>